<reference evidence="3" key="1">
    <citation type="submission" date="2021-01" db="EMBL/GenBank/DDBJ databases">
        <title>Modified the classification status of verrucomicrobia.</title>
        <authorList>
            <person name="Feng X."/>
        </authorList>
    </citation>
    <scope>NUCLEOTIDE SEQUENCE</scope>
    <source>
        <strain evidence="3">KCTC 12986</strain>
    </source>
</reference>
<evidence type="ECO:0000256" key="2">
    <source>
        <dbReference type="SAM" id="Phobius"/>
    </source>
</evidence>
<keyword evidence="2" id="KW-0472">Membrane</keyword>
<evidence type="ECO:0000313" key="3">
    <source>
        <dbReference type="EMBL" id="MBK1833505.1"/>
    </source>
</evidence>
<proteinExistence type="predicted"/>
<feature type="transmembrane region" description="Helical" evidence="2">
    <location>
        <begin position="52"/>
        <end position="72"/>
    </location>
</feature>
<comment type="caution">
    <text evidence="3">The sequence shown here is derived from an EMBL/GenBank/DDBJ whole genome shotgun (WGS) entry which is preliminary data.</text>
</comment>
<accession>A0A934RSN8</accession>
<name>A0A934RSN8_9BACT</name>
<gene>
    <name evidence="3" type="ORF">JIN78_05460</name>
</gene>
<dbReference type="EMBL" id="JAENIO010000009">
    <property type="protein sequence ID" value="MBK1833505.1"/>
    <property type="molecule type" value="Genomic_DNA"/>
</dbReference>
<keyword evidence="2" id="KW-0812">Transmembrane</keyword>
<sequence length="99" mass="10923">MLAAVKGSFPSDSQWQQLRDKTGGAAPGQLADEVQRRLLVAKQCFAELDRPLRFLFPALLLAVMGSLAFTWLTTEHETSPPPPSDLFSLQPEAFLFAPH</sequence>
<feature type="region of interest" description="Disordered" evidence="1">
    <location>
        <begin position="1"/>
        <end position="27"/>
    </location>
</feature>
<keyword evidence="4" id="KW-1185">Reference proteome</keyword>
<evidence type="ECO:0000313" key="4">
    <source>
        <dbReference type="Proteomes" id="UP000604083"/>
    </source>
</evidence>
<protein>
    <submittedName>
        <fullName evidence="3">Uncharacterized protein</fullName>
    </submittedName>
</protein>
<dbReference type="AlphaFoldDB" id="A0A934RSN8"/>
<dbReference type="RefSeq" id="WP_377174199.1">
    <property type="nucleotide sequence ID" value="NZ_JBHUJA010000022.1"/>
</dbReference>
<organism evidence="3 4">
    <name type="scientific">Roseibacillus ishigakijimensis</name>
    <dbReference type="NCBI Taxonomy" id="454146"/>
    <lineage>
        <taxon>Bacteria</taxon>
        <taxon>Pseudomonadati</taxon>
        <taxon>Verrucomicrobiota</taxon>
        <taxon>Verrucomicrobiia</taxon>
        <taxon>Verrucomicrobiales</taxon>
        <taxon>Verrucomicrobiaceae</taxon>
        <taxon>Roseibacillus</taxon>
    </lineage>
</organism>
<dbReference type="Proteomes" id="UP000604083">
    <property type="component" value="Unassembled WGS sequence"/>
</dbReference>
<keyword evidence="2" id="KW-1133">Transmembrane helix</keyword>
<evidence type="ECO:0000256" key="1">
    <source>
        <dbReference type="SAM" id="MobiDB-lite"/>
    </source>
</evidence>